<evidence type="ECO:0000256" key="11">
    <source>
        <dbReference type="ARBA" id="ARBA00042565"/>
    </source>
</evidence>
<evidence type="ECO:0000256" key="12">
    <source>
        <dbReference type="ARBA" id="ARBA00043083"/>
    </source>
</evidence>
<evidence type="ECO:0000256" key="2">
    <source>
        <dbReference type="ARBA" id="ARBA00006484"/>
    </source>
</evidence>
<dbReference type="EC" id="1.1.1.30" evidence="7"/>
<dbReference type="PRINTS" id="PR00081">
    <property type="entry name" value="GDHRDH"/>
</dbReference>
<dbReference type="SUPFAM" id="SSF51735">
    <property type="entry name" value="NAD(P)-binding Rossmann-fold domains"/>
    <property type="match status" value="1"/>
</dbReference>
<evidence type="ECO:0000256" key="4">
    <source>
        <dbReference type="ARBA" id="ARBA00023027"/>
    </source>
</evidence>
<dbReference type="PRINTS" id="PR00080">
    <property type="entry name" value="SDRFAMILY"/>
</dbReference>
<dbReference type="InterPro" id="IPR051122">
    <property type="entry name" value="SDR_DHRS6-like"/>
</dbReference>
<dbReference type="Pfam" id="PF13561">
    <property type="entry name" value="adh_short_C2"/>
    <property type="match status" value="1"/>
</dbReference>
<dbReference type="PANTHER" id="PTHR43477:SF4">
    <property type="entry name" value="DEHYDROGENASE_REDUCTASE SDR FAMILY MEMBER 6"/>
    <property type="match status" value="1"/>
</dbReference>
<comment type="catalytic activity">
    <reaction evidence="14">
        <text>(R)-3-hydroxybutanoate + NAD(+) = acetoacetate + NADH + H(+)</text>
        <dbReference type="Rhea" id="RHEA:20521"/>
        <dbReference type="ChEBI" id="CHEBI:10983"/>
        <dbReference type="ChEBI" id="CHEBI:13705"/>
        <dbReference type="ChEBI" id="CHEBI:15378"/>
        <dbReference type="ChEBI" id="CHEBI:57540"/>
        <dbReference type="ChEBI" id="CHEBI:57945"/>
        <dbReference type="EC" id="1.1.1.30"/>
    </reaction>
</comment>
<dbReference type="InterPro" id="IPR020904">
    <property type="entry name" value="Sc_DH/Rdtase_CS"/>
</dbReference>
<dbReference type="CDD" id="cd05368">
    <property type="entry name" value="DHRS6_like_SDR_c"/>
    <property type="match status" value="1"/>
</dbReference>
<evidence type="ECO:0000256" key="8">
    <source>
        <dbReference type="ARBA" id="ARBA00039194"/>
    </source>
</evidence>
<evidence type="ECO:0000313" key="15">
    <source>
        <dbReference type="EMBL" id="WAR06997.1"/>
    </source>
</evidence>
<gene>
    <name evidence="15" type="ORF">MAR_016955</name>
</gene>
<evidence type="ECO:0000256" key="10">
    <source>
        <dbReference type="ARBA" id="ARBA00042309"/>
    </source>
</evidence>
<evidence type="ECO:0000256" key="14">
    <source>
        <dbReference type="ARBA" id="ARBA00049550"/>
    </source>
</evidence>
<dbReference type="EC" id="1.1.1.104" evidence="6"/>
<proteinExistence type="inferred from homology"/>
<evidence type="ECO:0000256" key="7">
    <source>
        <dbReference type="ARBA" id="ARBA00038959"/>
    </source>
</evidence>
<evidence type="ECO:0000256" key="3">
    <source>
        <dbReference type="ARBA" id="ARBA00023002"/>
    </source>
</evidence>
<dbReference type="InterPro" id="IPR002347">
    <property type="entry name" value="SDR_fam"/>
</dbReference>
<evidence type="ECO:0000256" key="13">
    <source>
        <dbReference type="ARBA" id="ARBA00043199"/>
    </source>
</evidence>
<dbReference type="EMBL" id="CP111017">
    <property type="protein sequence ID" value="WAR06997.1"/>
    <property type="molecule type" value="Genomic_DNA"/>
</dbReference>
<keyword evidence="3" id="KW-0560">Oxidoreductase</keyword>
<dbReference type="Gene3D" id="3.40.50.720">
    <property type="entry name" value="NAD(P)-binding Rossmann-like Domain"/>
    <property type="match status" value="1"/>
</dbReference>
<dbReference type="PANTHER" id="PTHR43477">
    <property type="entry name" value="DIHYDROANTICAPSIN 7-DEHYDROGENASE"/>
    <property type="match status" value="1"/>
</dbReference>
<accession>A0ABY7EAD1</accession>
<dbReference type="Proteomes" id="UP001164746">
    <property type="component" value="Chromosome 6"/>
</dbReference>
<dbReference type="InterPro" id="IPR036291">
    <property type="entry name" value="NAD(P)-bd_dom_sf"/>
</dbReference>
<evidence type="ECO:0000256" key="5">
    <source>
        <dbReference type="ARBA" id="ARBA00034698"/>
    </source>
</evidence>
<comment type="pathway">
    <text evidence="5">Amino-acid metabolism.</text>
</comment>
<reference evidence="15" key="1">
    <citation type="submission" date="2022-11" db="EMBL/GenBank/DDBJ databases">
        <title>Centuries of genome instability and evolution in soft-shell clam transmissible cancer (bioRxiv).</title>
        <authorList>
            <person name="Hart S.F.M."/>
            <person name="Yonemitsu M.A."/>
            <person name="Giersch R.M."/>
            <person name="Beal B.F."/>
            <person name="Arriagada G."/>
            <person name="Davis B.W."/>
            <person name="Ostrander E.A."/>
            <person name="Goff S.P."/>
            <person name="Metzger M.J."/>
        </authorList>
    </citation>
    <scope>NUCLEOTIDE SEQUENCE</scope>
    <source>
        <strain evidence="15">MELC-2E11</strain>
        <tissue evidence="15">Siphon/mantle</tissue>
    </source>
</reference>
<evidence type="ECO:0000313" key="16">
    <source>
        <dbReference type="Proteomes" id="UP001164746"/>
    </source>
</evidence>
<evidence type="ECO:0000256" key="6">
    <source>
        <dbReference type="ARBA" id="ARBA00038956"/>
    </source>
</evidence>
<sequence length="245" mass="26236">MPGRMEGKVVVLTAAAQGIGRAAAETFVREGANVIASDIQTDKLKELESLGVDCRKLDVMDSDAVNAFAASIPRVDVLFNCAGFVFHGTILDTEEKDWDFSFDLNVKSMYRMCRAILPKMIEQNGGTIVNMSSVASSIKGAPNRCVYGTTKAAVIGLTKAIAADYVSNNIRANCICPGTVDTPSLQGRIQAQPNPGEARKDFLARQKMGRLCTAQEVANLILFLASDESSYITGDACVIDGGWSL</sequence>
<keyword evidence="4" id="KW-0520">NAD</keyword>
<comment type="similarity">
    <text evidence="2">Belongs to the short-chain dehydrogenases/reductases (SDR) family.</text>
</comment>
<dbReference type="PROSITE" id="PS00061">
    <property type="entry name" value="ADH_SHORT"/>
    <property type="match status" value="1"/>
</dbReference>
<evidence type="ECO:0000256" key="1">
    <source>
        <dbReference type="ARBA" id="ARBA00004924"/>
    </source>
</evidence>
<organism evidence="15 16">
    <name type="scientific">Mya arenaria</name>
    <name type="common">Soft-shell clam</name>
    <dbReference type="NCBI Taxonomy" id="6604"/>
    <lineage>
        <taxon>Eukaryota</taxon>
        <taxon>Metazoa</taxon>
        <taxon>Spiralia</taxon>
        <taxon>Lophotrochozoa</taxon>
        <taxon>Mollusca</taxon>
        <taxon>Bivalvia</taxon>
        <taxon>Autobranchia</taxon>
        <taxon>Heteroconchia</taxon>
        <taxon>Euheterodonta</taxon>
        <taxon>Imparidentia</taxon>
        <taxon>Neoheterodontei</taxon>
        <taxon>Myida</taxon>
        <taxon>Myoidea</taxon>
        <taxon>Myidae</taxon>
        <taxon>Mya</taxon>
    </lineage>
</organism>
<keyword evidence="16" id="KW-1185">Reference proteome</keyword>
<comment type="pathway">
    <text evidence="1">Siderophore biosynthesis.</text>
</comment>
<protein>
    <recommendedName>
        <fullName evidence="8">Dehydrogenase/reductase SDR family member 6</fullName>
        <ecNumber evidence="6">1.1.1.104</ecNumber>
        <ecNumber evidence="7">1.1.1.30</ecNumber>
    </recommendedName>
    <alternativeName>
        <fullName evidence="12">(R)-beta-hydroxybutyrate dehydrogenase</fullName>
    </alternativeName>
    <alternativeName>
        <fullName evidence="10">3-hydroxybutyrate dehydrogenase type 2</fullName>
    </alternativeName>
    <alternativeName>
        <fullName evidence="13">4-oxo-L-proline reductase</fullName>
    </alternativeName>
    <alternativeName>
        <fullName evidence="11">Oxidoreductase UCPA</fullName>
    </alternativeName>
    <alternativeName>
        <fullName evidence="9">Short chain dehydrogenase/reductase family 15C member 1</fullName>
    </alternativeName>
</protein>
<evidence type="ECO:0000256" key="9">
    <source>
        <dbReference type="ARBA" id="ARBA00041727"/>
    </source>
</evidence>
<name>A0ABY7EAD1_MYAAR</name>